<accession>A0ABN3DKB9</accession>
<dbReference type="EMBL" id="BAAATR010000004">
    <property type="protein sequence ID" value="GAA2234320.1"/>
    <property type="molecule type" value="Genomic_DNA"/>
</dbReference>
<dbReference type="Proteomes" id="UP001500305">
    <property type="component" value="Unassembled WGS sequence"/>
</dbReference>
<sequence length="141" mass="15525">MAYGTRATSPRPTVCDSNIPASPLCSAGAPVVPSAAAAATPWLGDDVSPVMMGRQIVTRVIYDCVMIRSRPIRTRQHDCPPSEWRRACWGRISAVSRVRRATGVREGRSKGRSPVSRRSASFWRIQFQLASVVCDQHMSQL</sequence>
<protein>
    <submittedName>
        <fullName evidence="1">Uncharacterized protein</fullName>
    </submittedName>
</protein>
<evidence type="ECO:0000313" key="2">
    <source>
        <dbReference type="Proteomes" id="UP001500305"/>
    </source>
</evidence>
<organism evidence="1 2">
    <name type="scientific">Kitasatospora cystarginea</name>
    <dbReference type="NCBI Taxonomy" id="58350"/>
    <lineage>
        <taxon>Bacteria</taxon>
        <taxon>Bacillati</taxon>
        <taxon>Actinomycetota</taxon>
        <taxon>Actinomycetes</taxon>
        <taxon>Kitasatosporales</taxon>
        <taxon>Streptomycetaceae</taxon>
        <taxon>Kitasatospora</taxon>
    </lineage>
</organism>
<keyword evidence="2" id="KW-1185">Reference proteome</keyword>
<gene>
    <name evidence="1" type="ORF">GCM10010430_13820</name>
</gene>
<comment type="caution">
    <text evidence="1">The sequence shown here is derived from an EMBL/GenBank/DDBJ whole genome shotgun (WGS) entry which is preliminary data.</text>
</comment>
<evidence type="ECO:0000313" key="1">
    <source>
        <dbReference type="EMBL" id="GAA2234320.1"/>
    </source>
</evidence>
<proteinExistence type="predicted"/>
<reference evidence="1 2" key="1">
    <citation type="journal article" date="2019" name="Int. J. Syst. Evol. Microbiol.">
        <title>The Global Catalogue of Microorganisms (GCM) 10K type strain sequencing project: providing services to taxonomists for standard genome sequencing and annotation.</title>
        <authorList>
            <consortium name="The Broad Institute Genomics Platform"/>
            <consortium name="The Broad Institute Genome Sequencing Center for Infectious Disease"/>
            <person name="Wu L."/>
            <person name="Ma J."/>
        </authorList>
    </citation>
    <scope>NUCLEOTIDE SEQUENCE [LARGE SCALE GENOMIC DNA]</scope>
    <source>
        <strain evidence="1 2">JCM 7356</strain>
    </source>
</reference>
<name>A0ABN3DKB9_9ACTN</name>